<accession>A0A7R8AKZ2</accession>
<dbReference type="OrthoDB" id="3552888at2759"/>
<organism evidence="2 3">
    <name type="scientific">Aspergillus puulaauensis</name>
    <dbReference type="NCBI Taxonomy" id="1220207"/>
    <lineage>
        <taxon>Eukaryota</taxon>
        <taxon>Fungi</taxon>
        <taxon>Dikarya</taxon>
        <taxon>Ascomycota</taxon>
        <taxon>Pezizomycotina</taxon>
        <taxon>Eurotiomycetes</taxon>
        <taxon>Eurotiomycetidae</taxon>
        <taxon>Eurotiales</taxon>
        <taxon>Aspergillaceae</taxon>
        <taxon>Aspergillus</taxon>
    </lineage>
</organism>
<evidence type="ECO:0000256" key="1">
    <source>
        <dbReference type="SAM" id="SignalP"/>
    </source>
</evidence>
<reference evidence="2" key="1">
    <citation type="submission" date="2021-01" db="EMBL/GenBank/DDBJ databases">
        <authorList>
            <consortium name="Aspergillus puulaauensis MK2 genome sequencing consortium"/>
            <person name="Kazuki M."/>
            <person name="Futagami T."/>
        </authorList>
    </citation>
    <scope>NUCLEOTIDE SEQUENCE</scope>
    <source>
        <strain evidence="2">MK2</strain>
    </source>
</reference>
<name>A0A7R8AKZ2_9EURO</name>
<reference evidence="2" key="2">
    <citation type="submission" date="2021-02" db="EMBL/GenBank/DDBJ databases">
        <title>Aspergillus puulaauensis MK2 genome sequence.</title>
        <authorList>
            <person name="Futagami T."/>
            <person name="Mori K."/>
            <person name="Kadooka C."/>
            <person name="Tanaka T."/>
        </authorList>
    </citation>
    <scope>NUCLEOTIDE SEQUENCE</scope>
    <source>
        <strain evidence="2">MK2</strain>
    </source>
</reference>
<dbReference type="KEGG" id="apuu:APUU_21562A"/>
<dbReference type="EMBL" id="AP024444">
    <property type="protein sequence ID" value="BCS21130.1"/>
    <property type="molecule type" value="Genomic_DNA"/>
</dbReference>
<sequence length="184" mass="20507">MQFLTSILLLAVLALTVAAAPAVDTLDIEAFDAIDYSLPRSADRDIAFDDTDAAAYARLKAGANSTLQARDYNYELECNKYWFVHSYRVVEGMKYLDRLTTTPKLGPSRCTRVSCSWETAIHWCNDDPDHSMELQWFARLARSAEIIVDHCANSVGMVSGTLYNADGWRVVVKKTGDVEGDPKC</sequence>
<dbReference type="PANTHER" id="PTHR35605">
    <property type="entry name" value="ECP2 EFFECTOR PROTEIN DOMAIN-CONTAINING PROTEIN-RELATED"/>
    <property type="match status" value="1"/>
</dbReference>
<dbReference type="GeneID" id="64971135"/>
<dbReference type="RefSeq" id="XP_041553324.1">
    <property type="nucleotide sequence ID" value="XM_041700327.1"/>
</dbReference>
<proteinExistence type="predicted"/>
<evidence type="ECO:0000313" key="3">
    <source>
        <dbReference type="Proteomes" id="UP000654913"/>
    </source>
</evidence>
<feature type="signal peptide" evidence="1">
    <location>
        <begin position="1"/>
        <end position="19"/>
    </location>
</feature>
<keyword evidence="3" id="KW-1185">Reference proteome</keyword>
<protein>
    <submittedName>
        <fullName evidence="2">Uncharacterized protein</fullName>
    </submittedName>
</protein>
<dbReference type="AlphaFoldDB" id="A0A7R8AKZ2"/>
<dbReference type="Proteomes" id="UP000654913">
    <property type="component" value="Chromosome 2"/>
</dbReference>
<keyword evidence="1" id="KW-0732">Signal</keyword>
<gene>
    <name evidence="2" type="ORF">APUU_21562A</name>
</gene>
<dbReference type="PANTHER" id="PTHR35605:SF1">
    <property type="entry name" value="ECP2 EFFECTOR PROTEIN DOMAIN-CONTAINING PROTEIN-RELATED"/>
    <property type="match status" value="1"/>
</dbReference>
<evidence type="ECO:0000313" key="2">
    <source>
        <dbReference type="EMBL" id="BCS21130.1"/>
    </source>
</evidence>
<feature type="chain" id="PRO_5030851256" evidence="1">
    <location>
        <begin position="20"/>
        <end position="184"/>
    </location>
</feature>